<keyword evidence="1 3" id="KW-0547">Nucleotide-binding</keyword>
<sequence length="338" mass="38112">MSSRFPMFKAELSFTRFPDRKIINWFPGHMAKATKQIKEKLKFIDFVIEVRDARVPISSYNKTINEIFAHKKRLILFNKCDLIPKREQEIIQNYFEENSSVIEGPQVLGTLFTSAKQGINVKKIVDLCLHNKNVEIAPKKFKTIPFTFLIAGIPNVGKSSIINKLIEKKKAKEGALPGVTRGMGFFPMKTKENCLLLDTPGIFQPDIESNEQGFKLALINAIPDHLFGGDNNAGGTAIDLMPLIDYLLYQMNRNGCFEYVEIFGMTGPTKSVEELLLAVCEKWKMYSSGGHPDWNKALSHLLFWFRSGKLGQIVLDTDIMSSNSSVPQTSPIVQVTDT</sequence>
<feature type="domain" description="CP-type G" evidence="5">
    <location>
        <begin position="34"/>
        <end position="205"/>
    </location>
</feature>
<dbReference type="Gene3D" id="3.40.50.300">
    <property type="entry name" value="P-loop containing nucleotide triphosphate hydrolases"/>
    <property type="match status" value="1"/>
</dbReference>
<gene>
    <name evidence="6" type="ORF">FDP41_012743</name>
</gene>
<evidence type="ECO:0000313" key="7">
    <source>
        <dbReference type="Proteomes" id="UP000444721"/>
    </source>
</evidence>
<evidence type="ECO:0000256" key="2">
    <source>
        <dbReference type="ARBA" id="ARBA00023134"/>
    </source>
</evidence>
<dbReference type="Proteomes" id="UP000444721">
    <property type="component" value="Unassembled WGS sequence"/>
</dbReference>
<evidence type="ECO:0000259" key="5">
    <source>
        <dbReference type="PROSITE" id="PS51721"/>
    </source>
</evidence>
<keyword evidence="3" id="KW-0496">Mitochondrion</keyword>
<dbReference type="OrthoDB" id="269151at2759"/>
<feature type="binding site" evidence="4">
    <location>
        <position position="201"/>
    </location>
    <ligand>
        <name>GTP</name>
        <dbReference type="ChEBI" id="CHEBI:37565"/>
    </ligand>
</feature>
<dbReference type="InterPro" id="IPR030378">
    <property type="entry name" value="G_CP_dom"/>
</dbReference>
<evidence type="ECO:0000256" key="4">
    <source>
        <dbReference type="PIRSR" id="PIRSR006230-1"/>
    </source>
</evidence>
<evidence type="ECO:0000256" key="3">
    <source>
        <dbReference type="PIRNR" id="PIRNR006230"/>
    </source>
</evidence>
<dbReference type="SUPFAM" id="SSF52540">
    <property type="entry name" value="P-loop containing nucleoside triphosphate hydrolases"/>
    <property type="match status" value="1"/>
</dbReference>
<dbReference type="VEuPathDB" id="AmoebaDB:NfTy_037080"/>
<reference evidence="6 7" key="1">
    <citation type="journal article" date="2019" name="Sci. Rep.">
        <title>Nanopore sequencing improves the draft genome of the human pathogenic amoeba Naegleria fowleri.</title>
        <authorList>
            <person name="Liechti N."/>
            <person name="Schurch N."/>
            <person name="Bruggmann R."/>
            <person name="Wittwer M."/>
        </authorList>
    </citation>
    <scope>NUCLEOTIDE SEQUENCE [LARGE SCALE GENOMIC DNA]</scope>
    <source>
        <strain evidence="6 7">ATCC 30894</strain>
    </source>
</reference>
<dbReference type="GO" id="GO:0032543">
    <property type="term" value="P:mitochondrial translation"/>
    <property type="evidence" value="ECO:0007669"/>
    <property type="project" value="TreeGrafter"/>
</dbReference>
<dbReference type="AlphaFoldDB" id="A0A6A5C657"/>
<organism evidence="6 7">
    <name type="scientific">Naegleria fowleri</name>
    <name type="common">Brain eating amoeba</name>
    <dbReference type="NCBI Taxonomy" id="5763"/>
    <lineage>
        <taxon>Eukaryota</taxon>
        <taxon>Discoba</taxon>
        <taxon>Heterolobosea</taxon>
        <taxon>Tetramitia</taxon>
        <taxon>Eutetramitia</taxon>
        <taxon>Vahlkampfiidae</taxon>
        <taxon>Naegleria</taxon>
    </lineage>
</organism>
<evidence type="ECO:0000256" key="1">
    <source>
        <dbReference type="ARBA" id="ARBA00022741"/>
    </source>
</evidence>
<comment type="similarity">
    <text evidence="3">Belongs to the TRAFAC class YlqF/YawG GTPase family. MTG1 subfamily.</text>
</comment>
<dbReference type="VEuPathDB" id="AmoebaDB:NF0038300"/>
<dbReference type="PIRSF" id="PIRSF006230">
    <property type="entry name" value="MG442"/>
    <property type="match status" value="1"/>
</dbReference>
<comment type="subcellular location">
    <subcellularLocation>
        <location evidence="3">Mitochondrion inner membrane</location>
        <topology evidence="3">Peripheral membrane protein</topology>
    </subcellularLocation>
</comment>
<dbReference type="InterPro" id="IPR027417">
    <property type="entry name" value="P-loop_NTPase"/>
</dbReference>
<dbReference type="InterPro" id="IPR016478">
    <property type="entry name" value="GTPase_MTG1"/>
</dbReference>
<dbReference type="InterPro" id="IPR023179">
    <property type="entry name" value="GTP-bd_ortho_bundle_sf"/>
</dbReference>
<dbReference type="PROSITE" id="PS51721">
    <property type="entry name" value="G_CP"/>
    <property type="match status" value="1"/>
</dbReference>
<dbReference type="CDD" id="cd01856">
    <property type="entry name" value="YlqF"/>
    <property type="match status" value="1"/>
</dbReference>
<dbReference type="InterPro" id="IPR006073">
    <property type="entry name" value="GTP-bd"/>
</dbReference>
<evidence type="ECO:0000313" key="6">
    <source>
        <dbReference type="EMBL" id="KAF0980955.1"/>
    </source>
</evidence>
<name>A0A6A5C657_NAEFO</name>
<keyword evidence="2 3" id="KW-0342">GTP-binding</keyword>
<dbReference type="Pfam" id="PF01926">
    <property type="entry name" value="MMR_HSR1"/>
    <property type="match status" value="1"/>
</dbReference>
<dbReference type="GO" id="GO:0005743">
    <property type="term" value="C:mitochondrial inner membrane"/>
    <property type="evidence" value="ECO:0007669"/>
    <property type="project" value="UniProtKB-SubCell"/>
</dbReference>
<dbReference type="RefSeq" id="XP_044565668.1">
    <property type="nucleotide sequence ID" value="XM_044703296.1"/>
</dbReference>
<dbReference type="EMBL" id="VFQX01000016">
    <property type="protein sequence ID" value="KAF0980955.1"/>
    <property type="molecule type" value="Genomic_DNA"/>
</dbReference>
<dbReference type="OMA" id="GVLWPKF"/>
<dbReference type="Gene3D" id="1.10.1580.10">
    <property type="match status" value="1"/>
</dbReference>
<keyword evidence="7" id="KW-1185">Reference proteome</keyword>
<proteinExistence type="inferred from homology"/>
<dbReference type="VEuPathDB" id="AmoebaDB:FDP41_012743"/>
<feature type="binding site" evidence="4">
    <location>
        <begin position="155"/>
        <end position="160"/>
    </location>
    <ligand>
        <name>GTP</name>
        <dbReference type="ChEBI" id="CHEBI:37565"/>
    </ligand>
</feature>
<dbReference type="NCBIfam" id="TIGR03596">
    <property type="entry name" value="GTPase_YlqF"/>
    <property type="match status" value="1"/>
</dbReference>
<comment type="caution">
    <text evidence="6">The sequence shown here is derived from an EMBL/GenBank/DDBJ whole genome shotgun (WGS) entry which is preliminary data.</text>
</comment>
<dbReference type="PANTHER" id="PTHR45782:SF4">
    <property type="entry name" value="MITOCHONDRIAL RIBOSOME-ASSOCIATED GTPASE 1"/>
    <property type="match status" value="1"/>
</dbReference>
<dbReference type="GO" id="GO:0003924">
    <property type="term" value="F:GTPase activity"/>
    <property type="evidence" value="ECO:0007669"/>
    <property type="project" value="TreeGrafter"/>
</dbReference>
<protein>
    <recommendedName>
        <fullName evidence="3">Mitochondrial GTPase 1</fullName>
    </recommendedName>
</protein>
<dbReference type="InterPro" id="IPR019991">
    <property type="entry name" value="GTP-bd_ribosome_bgen"/>
</dbReference>
<feature type="binding site" evidence="4">
    <location>
        <begin position="78"/>
        <end position="81"/>
    </location>
    <ligand>
        <name>GTP</name>
        <dbReference type="ChEBI" id="CHEBI:37565"/>
    </ligand>
</feature>
<dbReference type="GeneID" id="68119958"/>
<accession>A0A6A5C657</accession>
<dbReference type="PANTHER" id="PTHR45782">
    <property type="entry name" value="MITOCHONDRIAL RIBOSOME-ASSOCIATED GTPASE 1"/>
    <property type="match status" value="1"/>
</dbReference>
<dbReference type="GO" id="GO:0005525">
    <property type="term" value="F:GTP binding"/>
    <property type="evidence" value="ECO:0007669"/>
    <property type="project" value="UniProtKB-KW"/>
</dbReference>